<evidence type="ECO:0000256" key="1">
    <source>
        <dbReference type="ARBA" id="ARBA00005187"/>
    </source>
</evidence>
<dbReference type="Proteomes" id="UP001165069">
    <property type="component" value="Unassembled WGS sequence"/>
</dbReference>
<dbReference type="InterPro" id="IPR017932">
    <property type="entry name" value="GATase_2_dom"/>
</dbReference>
<dbReference type="NCBIfam" id="TIGR01536">
    <property type="entry name" value="asn_synth_AEB"/>
    <property type="match status" value="1"/>
</dbReference>
<protein>
    <recommendedName>
        <fullName evidence="3">asparagine synthase (glutamine-hydrolyzing)</fullName>
        <ecNumber evidence="3">6.3.5.4</ecNumber>
    </recommendedName>
</protein>
<dbReference type="CDD" id="cd01991">
    <property type="entry name" value="Asn_synthase_B_C"/>
    <property type="match status" value="1"/>
</dbReference>
<organism evidence="10 11">
    <name type="scientific">Geothrix limicola</name>
    <dbReference type="NCBI Taxonomy" id="2927978"/>
    <lineage>
        <taxon>Bacteria</taxon>
        <taxon>Pseudomonadati</taxon>
        <taxon>Acidobacteriota</taxon>
        <taxon>Holophagae</taxon>
        <taxon>Holophagales</taxon>
        <taxon>Holophagaceae</taxon>
        <taxon>Geothrix</taxon>
    </lineage>
</organism>
<proteinExistence type="inferred from homology"/>
<dbReference type="CDD" id="cd00712">
    <property type="entry name" value="AsnB"/>
    <property type="match status" value="1"/>
</dbReference>
<feature type="domain" description="Glutamine amidotransferase type-2" evidence="9">
    <location>
        <begin position="2"/>
        <end position="213"/>
    </location>
</feature>
<keyword evidence="6" id="KW-0315">Glutamine amidotransferase</keyword>
<dbReference type="Gene3D" id="3.40.50.620">
    <property type="entry name" value="HUPs"/>
    <property type="match status" value="1"/>
</dbReference>
<reference evidence="10 11" key="1">
    <citation type="journal article" date="2023" name="Antonie Van Leeuwenhoek">
        <title>Mesoterricola silvestris gen. nov., sp. nov., Mesoterricola sediminis sp. nov., Geothrix oryzae sp. nov., Geothrix edaphica sp. nov., Geothrix rubra sp. nov., and Geothrix limicola sp. nov., six novel members of Acidobacteriota isolated from soils.</title>
        <authorList>
            <person name="Itoh H."/>
            <person name="Sugisawa Y."/>
            <person name="Mise K."/>
            <person name="Xu Z."/>
            <person name="Kuniyasu M."/>
            <person name="Ushijima N."/>
            <person name="Kawano K."/>
            <person name="Kobayashi E."/>
            <person name="Shiratori Y."/>
            <person name="Masuda Y."/>
            <person name="Senoo K."/>
        </authorList>
    </citation>
    <scope>NUCLEOTIDE SEQUENCE [LARGE SCALE GENOMIC DNA]</scope>
    <source>
        <strain evidence="10 11">Red804</strain>
    </source>
</reference>
<feature type="region of interest" description="Disordered" evidence="8">
    <location>
        <begin position="640"/>
        <end position="668"/>
    </location>
</feature>
<name>A0ABQ5QJ07_9BACT</name>
<evidence type="ECO:0000256" key="6">
    <source>
        <dbReference type="ARBA" id="ARBA00022962"/>
    </source>
</evidence>
<evidence type="ECO:0000259" key="9">
    <source>
        <dbReference type="PROSITE" id="PS51278"/>
    </source>
</evidence>
<dbReference type="EMBL" id="BSDE01000008">
    <property type="protein sequence ID" value="GLH74845.1"/>
    <property type="molecule type" value="Genomic_DNA"/>
</dbReference>
<dbReference type="InterPro" id="IPR014729">
    <property type="entry name" value="Rossmann-like_a/b/a_fold"/>
</dbReference>
<dbReference type="InterPro" id="IPR033738">
    <property type="entry name" value="AsnB_N"/>
</dbReference>
<dbReference type="PROSITE" id="PS51278">
    <property type="entry name" value="GATASE_TYPE_2"/>
    <property type="match status" value="1"/>
</dbReference>
<comment type="catalytic activity">
    <reaction evidence="7">
        <text>L-aspartate + L-glutamine + ATP + H2O = L-asparagine + L-glutamate + AMP + diphosphate + H(+)</text>
        <dbReference type="Rhea" id="RHEA:12228"/>
        <dbReference type="ChEBI" id="CHEBI:15377"/>
        <dbReference type="ChEBI" id="CHEBI:15378"/>
        <dbReference type="ChEBI" id="CHEBI:29985"/>
        <dbReference type="ChEBI" id="CHEBI:29991"/>
        <dbReference type="ChEBI" id="CHEBI:30616"/>
        <dbReference type="ChEBI" id="CHEBI:33019"/>
        <dbReference type="ChEBI" id="CHEBI:58048"/>
        <dbReference type="ChEBI" id="CHEBI:58359"/>
        <dbReference type="ChEBI" id="CHEBI:456215"/>
        <dbReference type="EC" id="6.3.5.4"/>
    </reaction>
</comment>
<dbReference type="PANTHER" id="PTHR43284:SF1">
    <property type="entry name" value="ASPARAGINE SYNTHETASE"/>
    <property type="match status" value="1"/>
</dbReference>
<dbReference type="RefSeq" id="WP_285577582.1">
    <property type="nucleotide sequence ID" value="NZ_BSDE01000008.1"/>
</dbReference>
<gene>
    <name evidence="10" type="primary">asnB_2</name>
    <name evidence="10" type="ORF">GETHLI_33470</name>
</gene>
<evidence type="ECO:0000256" key="8">
    <source>
        <dbReference type="SAM" id="MobiDB-lite"/>
    </source>
</evidence>
<dbReference type="SUPFAM" id="SSF52402">
    <property type="entry name" value="Adenine nucleotide alpha hydrolases-like"/>
    <property type="match status" value="1"/>
</dbReference>
<keyword evidence="11" id="KW-1185">Reference proteome</keyword>
<dbReference type="SUPFAM" id="SSF56235">
    <property type="entry name" value="N-terminal nucleophile aminohydrolases (Ntn hydrolases)"/>
    <property type="match status" value="1"/>
</dbReference>
<keyword evidence="4" id="KW-0547">Nucleotide-binding</keyword>
<feature type="compositionally biased region" description="Polar residues" evidence="8">
    <location>
        <begin position="659"/>
        <end position="668"/>
    </location>
</feature>
<dbReference type="InterPro" id="IPR051786">
    <property type="entry name" value="ASN_synthetase/amidase"/>
</dbReference>
<dbReference type="InterPro" id="IPR029055">
    <property type="entry name" value="Ntn_hydrolases_N"/>
</dbReference>
<comment type="caution">
    <text evidence="10">The sequence shown here is derived from an EMBL/GenBank/DDBJ whole genome shotgun (WGS) entry which is preliminary data.</text>
</comment>
<dbReference type="InterPro" id="IPR001962">
    <property type="entry name" value="Asn_synthase"/>
</dbReference>
<dbReference type="EC" id="6.3.5.4" evidence="3"/>
<comment type="similarity">
    <text evidence="2">Belongs to the asparagine synthetase family.</text>
</comment>
<dbReference type="PANTHER" id="PTHR43284">
    <property type="entry name" value="ASPARAGINE SYNTHETASE (GLUTAMINE-HYDROLYZING)"/>
    <property type="match status" value="1"/>
</dbReference>
<keyword evidence="5" id="KW-0067">ATP-binding</keyword>
<evidence type="ECO:0000313" key="10">
    <source>
        <dbReference type="EMBL" id="GLH74845.1"/>
    </source>
</evidence>
<evidence type="ECO:0000256" key="4">
    <source>
        <dbReference type="ARBA" id="ARBA00022741"/>
    </source>
</evidence>
<accession>A0ABQ5QJ07</accession>
<evidence type="ECO:0000256" key="5">
    <source>
        <dbReference type="ARBA" id="ARBA00022840"/>
    </source>
</evidence>
<evidence type="ECO:0000256" key="3">
    <source>
        <dbReference type="ARBA" id="ARBA00012737"/>
    </source>
</evidence>
<dbReference type="Pfam" id="PF00733">
    <property type="entry name" value="Asn_synthase"/>
    <property type="match status" value="1"/>
</dbReference>
<evidence type="ECO:0000313" key="11">
    <source>
        <dbReference type="Proteomes" id="UP001165069"/>
    </source>
</evidence>
<dbReference type="PIRSF" id="PIRSF001589">
    <property type="entry name" value="Asn_synthetase_glu-h"/>
    <property type="match status" value="1"/>
</dbReference>
<dbReference type="InterPro" id="IPR006426">
    <property type="entry name" value="Asn_synth_AEB"/>
</dbReference>
<evidence type="ECO:0000256" key="2">
    <source>
        <dbReference type="ARBA" id="ARBA00005752"/>
    </source>
</evidence>
<dbReference type="Pfam" id="PF13537">
    <property type="entry name" value="GATase_7"/>
    <property type="match status" value="1"/>
</dbReference>
<comment type="pathway">
    <text evidence="1">Amino-acid biosynthesis; L-asparagine biosynthesis; L-asparagine from L-aspartate (L-Gln route): step 1/1.</text>
</comment>
<evidence type="ECO:0000256" key="7">
    <source>
        <dbReference type="ARBA" id="ARBA00048741"/>
    </source>
</evidence>
<dbReference type="Gene3D" id="3.60.20.10">
    <property type="entry name" value="Glutamine Phosphoribosylpyrophosphate, subunit 1, domain 1"/>
    <property type="match status" value="1"/>
</dbReference>
<sequence>MCGIVGVCGISRARPTEASTLRAMLGMIRHRGPDQFGIYLDDWAALGNARLSIIDLKTGQQPISNEDGSLWIVFNGEVFNHVELRQELEARGHRFSTTSDTETVLLAYEEYGPACLSKFNGQFAIAIWDTRRRSLFLGRDRLGVRPLFYTRTGDTLIFGSEIKALLAYPGIQAELDPLAMDQIFTYWSPLSPRSCFEGIHELPPGHFMRLEDGRIRIEPYWELRFPEEGSLPLRTKGEYADELRDLLIDATQVRLRADVPVGAYLSGGLDSSTIAAIIRHHTASPLETFSISFGDPGFDESEYQTQMARHLGTQHHVVHASHADIGRVFPEVVWHAEIPILRTSPAPMFLLSKLVRDKQFKVVLTGEGADEFLAGYDLFKEAKIRRFWAARPDSTFRPGLFNRIYPWISGLARGGGSYASAFFGMGLEETGSPDYSHSIRWRTTARTKRFFSEDLAERIGVAMAAEGHGLAYPSGFGQWDPLHRAQYLEISVFLSQYLLSSQSDRMAMGHSVEGRFPFLDYRMVEFCNRLPPTLKLRGLTEKFLLKEISREWLPPAITDRPKQPFRAPIHRAFFNDTPPDYLEELLSPGAVRASGCFNPVAVDHLVAKLKLGQGLSETEDMALAGIISTQLVERQFVSGFRPSPPLDESDDVKTVLRQGASTEEQPCP</sequence>